<dbReference type="SUPFAM" id="SSF81383">
    <property type="entry name" value="F-box domain"/>
    <property type="match status" value="1"/>
</dbReference>
<dbReference type="PANTHER" id="PTHR31900:SF25">
    <property type="entry name" value="FBD DOMAIN-CONTAINING PROTEIN"/>
    <property type="match status" value="1"/>
</dbReference>
<accession>R0EZD4</accession>
<dbReference type="CDD" id="cd22160">
    <property type="entry name" value="F-box_AtFBL13-like"/>
    <property type="match status" value="1"/>
</dbReference>
<organism evidence="3 4">
    <name type="scientific">Capsella rubella</name>
    <dbReference type="NCBI Taxonomy" id="81985"/>
    <lineage>
        <taxon>Eukaryota</taxon>
        <taxon>Viridiplantae</taxon>
        <taxon>Streptophyta</taxon>
        <taxon>Embryophyta</taxon>
        <taxon>Tracheophyta</taxon>
        <taxon>Spermatophyta</taxon>
        <taxon>Magnoliopsida</taxon>
        <taxon>eudicotyledons</taxon>
        <taxon>Gunneridae</taxon>
        <taxon>Pentapetalae</taxon>
        <taxon>rosids</taxon>
        <taxon>malvids</taxon>
        <taxon>Brassicales</taxon>
        <taxon>Brassicaceae</taxon>
        <taxon>Camelineae</taxon>
        <taxon>Capsella</taxon>
    </lineage>
</organism>
<dbReference type="Pfam" id="PF24758">
    <property type="entry name" value="LRR_At5g56370"/>
    <property type="match status" value="1"/>
</dbReference>
<dbReference type="SMART" id="SM00579">
    <property type="entry name" value="FBD"/>
    <property type="match status" value="1"/>
</dbReference>
<dbReference type="eggNOG" id="ENOG502R3XM">
    <property type="taxonomic scope" value="Eukaryota"/>
</dbReference>
<gene>
    <name evidence="3" type="ORF">CARUB_v10027947mg</name>
</gene>
<evidence type="ECO:0000256" key="1">
    <source>
        <dbReference type="SAM" id="MobiDB-lite"/>
    </source>
</evidence>
<dbReference type="AlphaFoldDB" id="R0EZD4"/>
<dbReference type="InterPro" id="IPR001810">
    <property type="entry name" value="F-box_dom"/>
</dbReference>
<dbReference type="Proteomes" id="UP000029121">
    <property type="component" value="Unassembled WGS sequence"/>
</dbReference>
<feature type="domain" description="F-box" evidence="2">
    <location>
        <begin position="18"/>
        <end position="53"/>
    </location>
</feature>
<keyword evidence="4" id="KW-1185">Reference proteome</keyword>
<dbReference type="InterPro" id="IPR006566">
    <property type="entry name" value="FBD"/>
</dbReference>
<dbReference type="InterPro" id="IPR050232">
    <property type="entry name" value="FBL13/AtMIF1-like"/>
</dbReference>
<name>R0EZD4_9BRAS</name>
<evidence type="ECO:0000259" key="2">
    <source>
        <dbReference type="PROSITE" id="PS50181"/>
    </source>
</evidence>
<evidence type="ECO:0000313" key="3">
    <source>
        <dbReference type="EMBL" id="EOA14677.1"/>
    </source>
</evidence>
<dbReference type="Gene3D" id="1.20.1280.50">
    <property type="match status" value="1"/>
</dbReference>
<dbReference type="InterPro" id="IPR036047">
    <property type="entry name" value="F-box-like_dom_sf"/>
</dbReference>
<dbReference type="Pfam" id="PF08387">
    <property type="entry name" value="FBD"/>
    <property type="match status" value="1"/>
</dbReference>
<proteinExistence type="predicted"/>
<dbReference type="STRING" id="81985.R0EZD4"/>
<evidence type="ECO:0000313" key="4">
    <source>
        <dbReference type="Proteomes" id="UP000029121"/>
    </source>
</evidence>
<protein>
    <recommendedName>
        <fullName evidence="2">F-box domain-containing protein</fullName>
    </recommendedName>
</protein>
<feature type="compositionally biased region" description="Basic and acidic residues" evidence="1">
    <location>
        <begin position="9"/>
        <end position="20"/>
    </location>
</feature>
<dbReference type="PROSITE" id="PS50181">
    <property type="entry name" value="FBOX"/>
    <property type="match status" value="1"/>
</dbReference>
<dbReference type="PANTHER" id="PTHR31900">
    <property type="entry name" value="F-BOX/RNI SUPERFAMILY PROTEIN-RELATED"/>
    <property type="match status" value="1"/>
</dbReference>
<dbReference type="InterPro" id="IPR053781">
    <property type="entry name" value="F-box_AtFBL13-like"/>
</dbReference>
<reference evidence="4" key="1">
    <citation type="journal article" date="2013" name="Nat. Genet.">
        <title>The Capsella rubella genome and the genomic consequences of rapid mating system evolution.</title>
        <authorList>
            <person name="Slotte T."/>
            <person name="Hazzouri K.M."/>
            <person name="Agren J.A."/>
            <person name="Koenig D."/>
            <person name="Maumus F."/>
            <person name="Guo Y.L."/>
            <person name="Steige K."/>
            <person name="Platts A.E."/>
            <person name="Escobar J.S."/>
            <person name="Newman L.K."/>
            <person name="Wang W."/>
            <person name="Mandakova T."/>
            <person name="Vello E."/>
            <person name="Smith L.M."/>
            <person name="Henz S.R."/>
            <person name="Steffen J."/>
            <person name="Takuno S."/>
            <person name="Brandvain Y."/>
            <person name="Coop G."/>
            <person name="Andolfatto P."/>
            <person name="Hu T.T."/>
            <person name="Blanchette M."/>
            <person name="Clark R.M."/>
            <person name="Quesneville H."/>
            <person name="Nordborg M."/>
            <person name="Gaut B.S."/>
            <person name="Lysak M.A."/>
            <person name="Jenkins J."/>
            <person name="Grimwood J."/>
            <person name="Chapman J."/>
            <person name="Prochnik S."/>
            <person name="Shu S."/>
            <person name="Rokhsar D."/>
            <person name="Schmutz J."/>
            <person name="Weigel D."/>
            <person name="Wright S.I."/>
        </authorList>
    </citation>
    <scope>NUCLEOTIDE SEQUENCE [LARGE SCALE GENOMIC DNA]</scope>
    <source>
        <strain evidence="4">cv. Monte Gargano</strain>
    </source>
</reference>
<dbReference type="EMBL" id="KB870812">
    <property type="protein sequence ID" value="EOA14677.1"/>
    <property type="molecule type" value="Genomic_DNA"/>
</dbReference>
<dbReference type="SUPFAM" id="SSF52047">
    <property type="entry name" value="RNI-like"/>
    <property type="match status" value="1"/>
</dbReference>
<sequence length="434" mass="50229">MVSRKKKTKTCDKSSPKEDRISQLPDPLICHILYHLSTKDSVRTSVLSTQWRNHWRSVPALDLDSATFSNKHAFVSFAERFFKSHSESWIHKLRLHIYGEFDLTSWIDAVTRRSIQHPYIDYFVRGKIPLSIYTCETLLHLRLCYSFLPDSEVVSLPCLKIMHLEYVRFPNESTFEKLISGSPVLEDLTIIRTSNVVKEHVVVQLSSGTLKRMYIDMDDSSEVVIDAPLLQCLRTKIASKKNFQIINLGFPAKLDIDLQSLRGHLRLTHPTKVIRDILTDISRVKDLVITSDIWKEFFLYSKLRPMRKFHNLSSLNARFAICHLEMLPTLLESCTKLESLILSSIRDKEKREPNVMFAAVPRCLVSSLKVVELKLSIPRCEGEIMKLVRYLLKNSKFLEKLSLNVCHREKAKCEYLTELVAMRRCSSSCEVIVL</sequence>
<dbReference type="Pfam" id="PF00646">
    <property type="entry name" value="F-box"/>
    <property type="match status" value="1"/>
</dbReference>
<feature type="region of interest" description="Disordered" evidence="1">
    <location>
        <begin position="1"/>
        <end position="20"/>
    </location>
</feature>
<dbReference type="InterPro" id="IPR055411">
    <property type="entry name" value="LRR_FXL15/At3g58940/PEG3-like"/>
</dbReference>